<feature type="region of interest" description="Disordered" evidence="7">
    <location>
        <begin position="497"/>
        <end position="522"/>
    </location>
</feature>
<dbReference type="InterPro" id="IPR036259">
    <property type="entry name" value="MFS_trans_sf"/>
</dbReference>
<comment type="subcellular location">
    <subcellularLocation>
        <location evidence="1">Endomembrane system</location>
        <topology evidence="1">Multi-pass membrane protein</topology>
    </subcellularLocation>
</comment>
<keyword evidence="5 8" id="KW-0472">Membrane</keyword>
<evidence type="ECO:0000256" key="4">
    <source>
        <dbReference type="ARBA" id="ARBA00022989"/>
    </source>
</evidence>
<feature type="domain" description="Major facilitator superfamily (MFS) profile" evidence="9">
    <location>
        <begin position="1"/>
        <end position="430"/>
    </location>
</feature>
<feature type="transmembrane region" description="Helical" evidence="8">
    <location>
        <begin position="314"/>
        <end position="336"/>
    </location>
</feature>
<dbReference type="AlphaFoldDB" id="A0A4P9XSE6"/>
<organism evidence="10 11">
    <name type="scientific">Thamnocephalis sphaerospora</name>
    <dbReference type="NCBI Taxonomy" id="78915"/>
    <lineage>
        <taxon>Eukaryota</taxon>
        <taxon>Fungi</taxon>
        <taxon>Fungi incertae sedis</taxon>
        <taxon>Zoopagomycota</taxon>
        <taxon>Zoopagomycotina</taxon>
        <taxon>Zoopagomycetes</taxon>
        <taxon>Zoopagales</taxon>
        <taxon>Sigmoideomycetaceae</taxon>
        <taxon>Thamnocephalis</taxon>
    </lineage>
</organism>
<evidence type="ECO:0000256" key="5">
    <source>
        <dbReference type="ARBA" id="ARBA00023136"/>
    </source>
</evidence>
<evidence type="ECO:0000256" key="2">
    <source>
        <dbReference type="ARBA" id="ARBA00022448"/>
    </source>
</evidence>
<feature type="transmembrane region" description="Helical" evidence="8">
    <location>
        <begin position="119"/>
        <end position="138"/>
    </location>
</feature>
<dbReference type="GO" id="GO:0005886">
    <property type="term" value="C:plasma membrane"/>
    <property type="evidence" value="ECO:0007669"/>
    <property type="project" value="TreeGrafter"/>
</dbReference>
<feature type="transmembrane region" description="Helical" evidence="8">
    <location>
        <begin position="255"/>
        <end position="276"/>
    </location>
</feature>
<gene>
    <name evidence="10" type="ORF">THASP1DRAFT_15659</name>
</gene>
<evidence type="ECO:0000256" key="1">
    <source>
        <dbReference type="ARBA" id="ARBA00004127"/>
    </source>
</evidence>
<evidence type="ECO:0000256" key="6">
    <source>
        <dbReference type="ARBA" id="ARBA00044273"/>
    </source>
</evidence>
<feature type="transmembrane region" description="Helical" evidence="8">
    <location>
        <begin position="87"/>
        <end position="107"/>
    </location>
</feature>
<evidence type="ECO:0000256" key="3">
    <source>
        <dbReference type="ARBA" id="ARBA00022692"/>
    </source>
</evidence>
<feature type="transmembrane region" description="Helical" evidence="8">
    <location>
        <begin position="376"/>
        <end position="402"/>
    </location>
</feature>
<evidence type="ECO:0000259" key="9">
    <source>
        <dbReference type="PROSITE" id="PS50850"/>
    </source>
</evidence>
<feature type="non-terminal residue" evidence="10">
    <location>
        <position position="1"/>
    </location>
</feature>
<dbReference type="PROSITE" id="PS00217">
    <property type="entry name" value="SUGAR_TRANSPORT_2"/>
    <property type="match status" value="1"/>
</dbReference>
<dbReference type="EMBL" id="KZ992601">
    <property type="protein sequence ID" value="RKP08461.1"/>
    <property type="molecule type" value="Genomic_DNA"/>
</dbReference>
<feature type="transmembrane region" description="Helical" evidence="8">
    <location>
        <begin position="57"/>
        <end position="75"/>
    </location>
</feature>
<dbReference type="Pfam" id="PF07690">
    <property type="entry name" value="MFS_1"/>
    <property type="match status" value="1"/>
</dbReference>
<dbReference type="InterPro" id="IPR020846">
    <property type="entry name" value="MFS_dom"/>
</dbReference>
<feature type="transmembrane region" description="Helical" evidence="8">
    <location>
        <begin position="343"/>
        <end position="364"/>
    </location>
</feature>
<dbReference type="STRING" id="78915.A0A4P9XSE6"/>
<keyword evidence="3 8" id="KW-0812">Transmembrane</keyword>
<feature type="transmembrane region" description="Helical" evidence="8">
    <location>
        <begin position="183"/>
        <end position="202"/>
    </location>
</feature>
<dbReference type="InterPro" id="IPR005829">
    <property type="entry name" value="Sugar_transporter_CS"/>
</dbReference>
<accession>A0A4P9XSE6</accession>
<sequence length="522" mass="54927">FLAALDQTIVATATPAVISSFGSLDQLSWVATSYLLTSTIAPPIAASLSDVFGRRPAALFALIIFMVGSAMCGGAQSTGMLMAGRGVAGLGGGTFDALGIIILNEILPPGARGKYQGLLSVFFSIGSVIGPLLGGVFVDHIGWRWVFLINLPLGAAAALPLAFLLNLPAPPGSTREKLKKVDYTGMVMITVGTVCVLLAASWGGQEYPWSHPLVISLLCVGLAILVAFVFVEAYWVKNPLMPLHIFRDRDTAIGFLHYFLIGITFMGATFYMPLWFQTLRGNTATEAGVRMLPMVASITVIIAISAVIVSATGYTVPIIALANALATAGFAMLSTLDIDSTTALEVGSMVVTGLGLGMLYQPSFFASVGSAGPADLAMIVAVLVFLRLLGGVFGMAVCGAIYNGVFSTRMRFQLPDLATEVGYRVLHSTCACNANTLSAHTGDPSYSAQHVCLDRAADGSALCGRGRLRARHQCSLLFLHSAGRSITHHHTTDALATSGTCARGRSRQKGQEGDGGRRRRCE</sequence>
<keyword evidence="2" id="KW-0813">Transport</keyword>
<dbReference type="PANTHER" id="PTHR23501">
    <property type="entry name" value="MAJOR FACILITATOR SUPERFAMILY"/>
    <property type="match status" value="1"/>
</dbReference>
<reference evidence="11" key="1">
    <citation type="journal article" date="2018" name="Nat. Microbiol.">
        <title>Leveraging single-cell genomics to expand the fungal tree of life.</title>
        <authorList>
            <person name="Ahrendt S.R."/>
            <person name="Quandt C.A."/>
            <person name="Ciobanu D."/>
            <person name="Clum A."/>
            <person name="Salamov A."/>
            <person name="Andreopoulos B."/>
            <person name="Cheng J.F."/>
            <person name="Woyke T."/>
            <person name="Pelin A."/>
            <person name="Henrissat B."/>
            <person name="Reynolds N.K."/>
            <person name="Benny G.L."/>
            <person name="Smith M.E."/>
            <person name="James T.Y."/>
            <person name="Grigoriev I.V."/>
        </authorList>
    </citation>
    <scope>NUCLEOTIDE SEQUENCE [LARGE SCALE GENOMIC DNA]</scope>
    <source>
        <strain evidence="11">RSA 1356</strain>
    </source>
</reference>
<evidence type="ECO:0000256" key="8">
    <source>
        <dbReference type="SAM" id="Phobius"/>
    </source>
</evidence>
<feature type="transmembrane region" description="Helical" evidence="8">
    <location>
        <begin position="145"/>
        <end position="163"/>
    </location>
</feature>
<dbReference type="SUPFAM" id="SSF103473">
    <property type="entry name" value="MFS general substrate transporter"/>
    <property type="match status" value="2"/>
</dbReference>
<evidence type="ECO:0000256" key="7">
    <source>
        <dbReference type="SAM" id="MobiDB-lite"/>
    </source>
</evidence>
<keyword evidence="11" id="KW-1185">Reference proteome</keyword>
<dbReference type="OrthoDB" id="10021397at2759"/>
<dbReference type="PROSITE" id="PS50850">
    <property type="entry name" value="MFS"/>
    <property type="match status" value="1"/>
</dbReference>
<feature type="transmembrane region" description="Helical" evidence="8">
    <location>
        <begin position="214"/>
        <end position="235"/>
    </location>
</feature>
<name>A0A4P9XSE6_9FUNG</name>
<dbReference type="GO" id="GO:0022857">
    <property type="term" value="F:transmembrane transporter activity"/>
    <property type="evidence" value="ECO:0007669"/>
    <property type="project" value="InterPro"/>
</dbReference>
<dbReference type="InterPro" id="IPR011701">
    <property type="entry name" value="MFS"/>
</dbReference>
<dbReference type="PANTHER" id="PTHR23501:SF191">
    <property type="entry name" value="VACUOLAR BASIC AMINO ACID TRANSPORTER 4"/>
    <property type="match status" value="1"/>
</dbReference>
<evidence type="ECO:0000313" key="11">
    <source>
        <dbReference type="Proteomes" id="UP000271241"/>
    </source>
</evidence>
<dbReference type="GO" id="GO:0012505">
    <property type="term" value="C:endomembrane system"/>
    <property type="evidence" value="ECO:0007669"/>
    <property type="project" value="UniProtKB-SubCell"/>
</dbReference>
<protein>
    <recommendedName>
        <fullName evidence="6">MFS-type drug efflux transporter P55</fullName>
    </recommendedName>
</protein>
<feature type="compositionally biased region" description="Basic and acidic residues" evidence="7">
    <location>
        <begin position="509"/>
        <end position="522"/>
    </location>
</feature>
<dbReference type="Gene3D" id="1.20.1250.20">
    <property type="entry name" value="MFS general substrate transporter like domains"/>
    <property type="match status" value="2"/>
</dbReference>
<keyword evidence="4 8" id="KW-1133">Transmembrane helix</keyword>
<dbReference type="Proteomes" id="UP000271241">
    <property type="component" value="Unassembled WGS sequence"/>
</dbReference>
<feature type="transmembrane region" description="Helical" evidence="8">
    <location>
        <begin position="288"/>
        <end position="308"/>
    </location>
</feature>
<proteinExistence type="predicted"/>
<evidence type="ECO:0000313" key="10">
    <source>
        <dbReference type="EMBL" id="RKP08461.1"/>
    </source>
</evidence>